<protein>
    <recommendedName>
        <fullName evidence="5">Flagellar biosynthesis protein FlgN</fullName>
    </recommendedName>
</protein>
<name>A0ABQ1PJ98_9MICC</name>
<feature type="region of interest" description="Disordered" evidence="2">
    <location>
        <begin position="135"/>
        <end position="160"/>
    </location>
</feature>
<reference evidence="4" key="1">
    <citation type="journal article" date="2019" name="Int. J. Syst. Evol. Microbiol.">
        <title>The Global Catalogue of Microorganisms (GCM) 10K type strain sequencing project: providing services to taxonomists for standard genome sequencing and annotation.</title>
        <authorList>
            <consortium name="The Broad Institute Genomics Platform"/>
            <consortium name="The Broad Institute Genome Sequencing Center for Infectious Disease"/>
            <person name="Wu L."/>
            <person name="Ma J."/>
        </authorList>
    </citation>
    <scope>NUCLEOTIDE SEQUENCE [LARGE SCALE GENOMIC DNA]</scope>
    <source>
        <strain evidence="4">CGMCC 1.15480</strain>
    </source>
</reference>
<evidence type="ECO:0000313" key="3">
    <source>
        <dbReference type="EMBL" id="GGC98072.1"/>
    </source>
</evidence>
<dbReference type="SUPFAM" id="SSF140566">
    <property type="entry name" value="FlgN-like"/>
    <property type="match status" value="1"/>
</dbReference>
<evidence type="ECO:0000313" key="4">
    <source>
        <dbReference type="Proteomes" id="UP000597761"/>
    </source>
</evidence>
<dbReference type="Proteomes" id="UP000597761">
    <property type="component" value="Unassembled WGS sequence"/>
</dbReference>
<evidence type="ECO:0008006" key="5">
    <source>
        <dbReference type="Google" id="ProtNLM"/>
    </source>
</evidence>
<dbReference type="EMBL" id="BMJI01000020">
    <property type="protein sequence ID" value="GGC98072.1"/>
    <property type="molecule type" value="Genomic_DNA"/>
</dbReference>
<dbReference type="InterPro" id="IPR007809">
    <property type="entry name" value="FlgN-like"/>
</dbReference>
<evidence type="ECO:0000256" key="1">
    <source>
        <dbReference type="ARBA" id="ARBA00022795"/>
    </source>
</evidence>
<keyword evidence="4" id="KW-1185">Reference proteome</keyword>
<comment type="caution">
    <text evidence="3">The sequence shown here is derived from an EMBL/GenBank/DDBJ whole genome shotgun (WGS) entry which is preliminary data.</text>
</comment>
<proteinExistence type="predicted"/>
<gene>
    <name evidence="3" type="ORF">GCM10011512_26280</name>
</gene>
<dbReference type="RefSeq" id="WP_188668862.1">
    <property type="nucleotide sequence ID" value="NZ_BMJI01000020.1"/>
</dbReference>
<dbReference type="Pfam" id="PF05130">
    <property type="entry name" value="FlgN"/>
    <property type="match status" value="1"/>
</dbReference>
<dbReference type="Gene3D" id="1.20.58.300">
    <property type="entry name" value="FlgN-like"/>
    <property type="match status" value="1"/>
</dbReference>
<accession>A0ABQ1PJ98</accession>
<evidence type="ECO:0000256" key="2">
    <source>
        <dbReference type="SAM" id="MobiDB-lite"/>
    </source>
</evidence>
<dbReference type="InterPro" id="IPR036679">
    <property type="entry name" value="FlgN-like_sf"/>
</dbReference>
<keyword evidence="1" id="KW-1005">Bacterial flagellum biogenesis</keyword>
<sequence>MSFTDLSAQLWRERELLDTLTFRLEVEQLLLTAGRTRRLPQATAEVEQVVDQLAVAGLERTVIVAALAAEWGAPLESTLRELAEVAPDGAWQDILVSHLSAMVEQTATIRSLRDANEQFLRAASRATEETMATIAPSSRTYDSTGSAAPSSLSRFLDQTL</sequence>
<organism evidence="3 4">
    <name type="scientific">Tersicoccus solisilvae</name>
    <dbReference type="NCBI Taxonomy" id="1882339"/>
    <lineage>
        <taxon>Bacteria</taxon>
        <taxon>Bacillati</taxon>
        <taxon>Actinomycetota</taxon>
        <taxon>Actinomycetes</taxon>
        <taxon>Micrococcales</taxon>
        <taxon>Micrococcaceae</taxon>
        <taxon>Tersicoccus</taxon>
    </lineage>
</organism>